<evidence type="ECO:0000256" key="1">
    <source>
        <dbReference type="SAM" id="MobiDB-lite"/>
    </source>
</evidence>
<sequence>MLDSHMPSIQDVSDKVQGSQEKAKSTHDDLKKVKEVDFAIGDWVTIRRPYKGKGSKYFPATKVVRVSKHSVMVEGRKWWNKRKVAKVDVKENACGNGKEDVVADGVAGGGFVEMDGLFMDCLCDEEDFTSGACGGVGAEIVISDDEGAEEGP</sequence>
<dbReference type="EMBL" id="JANPWB010000008">
    <property type="protein sequence ID" value="KAJ1165863.1"/>
    <property type="molecule type" value="Genomic_DNA"/>
</dbReference>
<dbReference type="AlphaFoldDB" id="A0AAV7SP54"/>
<comment type="caution">
    <text evidence="2">The sequence shown here is derived from an EMBL/GenBank/DDBJ whole genome shotgun (WGS) entry which is preliminary data.</text>
</comment>
<organism evidence="2 3">
    <name type="scientific">Pleurodeles waltl</name>
    <name type="common">Iberian ribbed newt</name>
    <dbReference type="NCBI Taxonomy" id="8319"/>
    <lineage>
        <taxon>Eukaryota</taxon>
        <taxon>Metazoa</taxon>
        <taxon>Chordata</taxon>
        <taxon>Craniata</taxon>
        <taxon>Vertebrata</taxon>
        <taxon>Euteleostomi</taxon>
        <taxon>Amphibia</taxon>
        <taxon>Batrachia</taxon>
        <taxon>Caudata</taxon>
        <taxon>Salamandroidea</taxon>
        <taxon>Salamandridae</taxon>
        <taxon>Pleurodelinae</taxon>
        <taxon>Pleurodeles</taxon>
    </lineage>
</organism>
<evidence type="ECO:0000313" key="3">
    <source>
        <dbReference type="Proteomes" id="UP001066276"/>
    </source>
</evidence>
<dbReference type="Proteomes" id="UP001066276">
    <property type="component" value="Chromosome 4_2"/>
</dbReference>
<gene>
    <name evidence="2" type="ORF">NDU88_006280</name>
</gene>
<name>A0AAV7SP54_PLEWA</name>
<evidence type="ECO:0000313" key="2">
    <source>
        <dbReference type="EMBL" id="KAJ1165863.1"/>
    </source>
</evidence>
<reference evidence="2" key="1">
    <citation type="journal article" date="2022" name="bioRxiv">
        <title>Sequencing and chromosome-scale assembly of the giantPleurodeles waltlgenome.</title>
        <authorList>
            <person name="Brown T."/>
            <person name="Elewa A."/>
            <person name="Iarovenko S."/>
            <person name="Subramanian E."/>
            <person name="Araus A.J."/>
            <person name="Petzold A."/>
            <person name="Susuki M."/>
            <person name="Suzuki K.-i.T."/>
            <person name="Hayashi T."/>
            <person name="Toyoda A."/>
            <person name="Oliveira C."/>
            <person name="Osipova E."/>
            <person name="Leigh N.D."/>
            <person name="Simon A."/>
            <person name="Yun M.H."/>
        </authorList>
    </citation>
    <scope>NUCLEOTIDE SEQUENCE</scope>
    <source>
        <strain evidence="2">20211129_DDA</strain>
        <tissue evidence="2">Liver</tissue>
    </source>
</reference>
<protein>
    <submittedName>
        <fullName evidence="2">Uncharacterized protein</fullName>
    </submittedName>
</protein>
<keyword evidence="3" id="KW-1185">Reference proteome</keyword>
<proteinExistence type="predicted"/>
<accession>A0AAV7SP54</accession>
<feature type="region of interest" description="Disordered" evidence="1">
    <location>
        <begin position="1"/>
        <end position="28"/>
    </location>
</feature>